<feature type="domain" description="ACT" evidence="1">
    <location>
        <begin position="78"/>
        <end position="147"/>
    </location>
</feature>
<evidence type="ECO:0000313" key="8">
    <source>
        <dbReference type="EMBL" id="RHG18661.1"/>
    </source>
</evidence>
<organism evidence="5 17">
    <name type="scientific">Blautia obeum</name>
    <dbReference type="NCBI Taxonomy" id="40520"/>
    <lineage>
        <taxon>Bacteria</taxon>
        <taxon>Bacillati</taxon>
        <taxon>Bacillota</taxon>
        <taxon>Clostridia</taxon>
        <taxon>Lachnospirales</taxon>
        <taxon>Lachnospiraceae</taxon>
        <taxon>Blautia</taxon>
    </lineage>
</organism>
<evidence type="ECO:0000313" key="4">
    <source>
        <dbReference type="EMBL" id="RGQ04950.1"/>
    </source>
</evidence>
<evidence type="ECO:0000313" key="15">
    <source>
        <dbReference type="Proteomes" id="UP000284024"/>
    </source>
</evidence>
<dbReference type="AlphaFoldDB" id="A0A396FU76"/>
<evidence type="ECO:0000313" key="13">
    <source>
        <dbReference type="Proteomes" id="UP000265828"/>
    </source>
</evidence>
<dbReference type="Proteomes" id="UP000283585">
    <property type="component" value="Unassembled WGS sequence"/>
</dbReference>
<dbReference type="EMBL" id="QRUH01000001">
    <property type="protein sequence ID" value="RGR51320.1"/>
    <property type="molecule type" value="Genomic_DNA"/>
</dbReference>
<dbReference type="Gene3D" id="3.30.2130.10">
    <property type="entry name" value="VC0802-like"/>
    <property type="match status" value="1"/>
</dbReference>
<dbReference type="PANTHER" id="PTHR40099:SF1">
    <property type="entry name" value="ACETOLACTATE SYNTHASE, SMALL SUBUNIT"/>
    <property type="match status" value="1"/>
</dbReference>
<dbReference type="Proteomes" id="UP000265808">
    <property type="component" value="Unassembled WGS sequence"/>
</dbReference>
<dbReference type="InterPro" id="IPR045739">
    <property type="entry name" value="ACT_dom_pair"/>
</dbReference>
<dbReference type="SUPFAM" id="SSF55021">
    <property type="entry name" value="ACT-like"/>
    <property type="match status" value="2"/>
</dbReference>
<dbReference type="OrthoDB" id="9790662at2"/>
<evidence type="ECO:0000313" key="11">
    <source>
        <dbReference type="Proteomes" id="UP000261222"/>
    </source>
</evidence>
<evidence type="ECO:0000313" key="6">
    <source>
        <dbReference type="EMBL" id="RGV66414.1"/>
    </source>
</evidence>
<evidence type="ECO:0000313" key="9">
    <source>
        <dbReference type="EMBL" id="RHH20093.1"/>
    </source>
</evidence>
<gene>
    <name evidence="9" type="ORF">DW222_04690</name>
    <name evidence="8" type="ORF">DW272_05075</name>
    <name evidence="7" type="ORF">DW859_09655</name>
    <name evidence="6" type="ORF">DWW07_01600</name>
    <name evidence="5" type="ORF">DWY46_01520</name>
    <name evidence="4" type="ORF">DWZ12_08415</name>
    <name evidence="3" type="ORF">DXB38_02820</name>
    <name evidence="2" type="ORF">DXB81_06510</name>
</gene>
<dbReference type="PANTHER" id="PTHR40099">
    <property type="entry name" value="ACETOLACTATE SYNTHASE, SMALL SUBUNIT"/>
    <property type="match status" value="1"/>
</dbReference>
<reference evidence="10 11" key="1">
    <citation type="submission" date="2018-08" db="EMBL/GenBank/DDBJ databases">
        <title>A genome reference for cultivated species of the human gut microbiota.</title>
        <authorList>
            <person name="Zou Y."/>
            <person name="Xue W."/>
            <person name="Luo G."/>
        </authorList>
    </citation>
    <scope>NUCLEOTIDE SEQUENCE [LARGE SCALE GENOMIC DNA]</scope>
    <source>
        <strain evidence="6 13">AF14-23</strain>
        <strain evidence="5 17">AF25-21</strain>
        <strain evidence="4 14">AF29-2BH</strain>
        <strain evidence="9 15">AM18-2AC</strain>
        <strain evidence="8 16">AM22-9LB</strain>
        <strain evidence="7 12">AM37-4AC</strain>
        <strain evidence="3 10">OM03-6</strain>
        <strain evidence="2 11">OM06-11AA</strain>
    </source>
</reference>
<dbReference type="EMBL" id="QSUZ01000002">
    <property type="protein sequence ID" value="RGN90053.1"/>
    <property type="molecule type" value="Genomic_DNA"/>
</dbReference>
<dbReference type="Proteomes" id="UP000285839">
    <property type="component" value="Unassembled WGS sequence"/>
</dbReference>
<dbReference type="EMBL" id="QRJH01000002">
    <property type="protein sequence ID" value="RHH20093.1"/>
    <property type="molecule type" value="Genomic_DNA"/>
</dbReference>
<evidence type="ECO:0000313" key="16">
    <source>
        <dbReference type="Proteomes" id="UP000284220"/>
    </source>
</evidence>
<evidence type="ECO:0000313" key="14">
    <source>
        <dbReference type="Proteomes" id="UP000283585"/>
    </source>
</evidence>
<accession>A0A396FU76</accession>
<dbReference type="Proteomes" id="UP000261105">
    <property type="component" value="Unassembled WGS sequence"/>
</dbReference>
<dbReference type="PROSITE" id="PS51671">
    <property type="entry name" value="ACT"/>
    <property type="match status" value="1"/>
</dbReference>
<dbReference type="Proteomes" id="UP000265828">
    <property type="component" value="Unassembled WGS sequence"/>
</dbReference>
<dbReference type="Proteomes" id="UP000284024">
    <property type="component" value="Unassembled WGS sequence"/>
</dbReference>
<evidence type="ECO:0000313" key="2">
    <source>
        <dbReference type="EMBL" id="RGN05665.1"/>
    </source>
</evidence>
<name>A0A396FU76_9FIRM</name>
<evidence type="ECO:0000313" key="17">
    <source>
        <dbReference type="Proteomes" id="UP000285839"/>
    </source>
</evidence>
<evidence type="ECO:0000313" key="10">
    <source>
        <dbReference type="Proteomes" id="UP000261105"/>
    </source>
</evidence>
<comment type="caution">
    <text evidence="5">The sequence shown here is derived from an EMBL/GenBank/DDBJ whole genome shotgun (WGS) entry which is preliminary data.</text>
</comment>
<protein>
    <submittedName>
        <fullName evidence="5">Amino acid-binding protein</fullName>
    </submittedName>
</protein>
<dbReference type="EMBL" id="QRSS01000008">
    <property type="protein sequence ID" value="RGQ04950.1"/>
    <property type="molecule type" value="Genomic_DNA"/>
</dbReference>
<dbReference type="EMBL" id="QRHZ01000002">
    <property type="protein sequence ID" value="RHG18661.1"/>
    <property type="molecule type" value="Genomic_DNA"/>
</dbReference>
<evidence type="ECO:0000313" key="12">
    <source>
        <dbReference type="Proteomes" id="UP000265808"/>
    </source>
</evidence>
<dbReference type="EMBL" id="QRZI01000001">
    <property type="protein sequence ID" value="RGV66414.1"/>
    <property type="molecule type" value="Genomic_DNA"/>
</dbReference>
<evidence type="ECO:0000313" key="5">
    <source>
        <dbReference type="EMBL" id="RGR51320.1"/>
    </source>
</evidence>
<dbReference type="Proteomes" id="UP000261222">
    <property type="component" value="Unassembled WGS sequence"/>
</dbReference>
<dbReference type="EMBL" id="QSUB01000002">
    <property type="protein sequence ID" value="RGN05665.1"/>
    <property type="molecule type" value="Genomic_DNA"/>
</dbReference>
<evidence type="ECO:0000259" key="1">
    <source>
        <dbReference type="PROSITE" id="PS51671"/>
    </source>
</evidence>
<dbReference type="InterPro" id="IPR002912">
    <property type="entry name" value="ACT_dom"/>
</dbReference>
<dbReference type="Pfam" id="PF19571">
    <property type="entry name" value="ACT_8"/>
    <property type="match status" value="1"/>
</dbReference>
<proteinExistence type="predicted"/>
<sequence>MHRTRREKMIKQNIVFIENKAGSLQKVTELLAEAGIDIYGFACFDAPEFALFRMITNQADEAEKLLSENGYMNRVTEVIAVDLKDEVGGLNTVLQVLGNCNVNLDYIYTSYHRENSLPIMILQTDDVFVTENVLSNNGFRVLNSLED</sequence>
<dbReference type="Proteomes" id="UP000284220">
    <property type="component" value="Unassembled WGS sequence"/>
</dbReference>
<evidence type="ECO:0000313" key="7">
    <source>
        <dbReference type="EMBL" id="RHC06963.1"/>
    </source>
</evidence>
<evidence type="ECO:0000313" key="3">
    <source>
        <dbReference type="EMBL" id="RGN90053.1"/>
    </source>
</evidence>
<dbReference type="EMBL" id="QSHL01000005">
    <property type="protein sequence ID" value="RHC06963.1"/>
    <property type="molecule type" value="Genomic_DNA"/>
</dbReference>
<dbReference type="InterPro" id="IPR045865">
    <property type="entry name" value="ACT-like_dom_sf"/>
</dbReference>